<keyword evidence="6" id="KW-1133">Transmembrane helix</keyword>
<dbReference type="SUPFAM" id="SSF52540">
    <property type="entry name" value="P-loop containing nucleoside triphosphate hydrolases"/>
    <property type="match status" value="1"/>
</dbReference>
<reference evidence="9" key="1">
    <citation type="journal article" date="2013" name="Genome Biol.">
        <title>Comparative genomics of the core and accessory genomes of 48 Sinorhizobium strains comprising five genospecies.</title>
        <authorList>
            <person name="Sugawara M."/>
            <person name="Epstein B."/>
            <person name="Badgley B.D."/>
            <person name="Unno T."/>
            <person name="Xu L."/>
            <person name="Reese J."/>
            <person name="Gyaneshwar P."/>
            <person name="Denny R."/>
            <person name="Mudge J."/>
            <person name="Bharti A.K."/>
            <person name="Farmer A.D."/>
            <person name="May G.D."/>
            <person name="Woodward J.E."/>
            <person name="Medigue C."/>
            <person name="Vallenet D."/>
            <person name="Lajus A."/>
            <person name="Rouy Z."/>
            <person name="Martinez-Vaz B."/>
            <person name="Tiffin P."/>
            <person name="Young N.D."/>
            <person name="Sadowsky M.J."/>
        </authorList>
    </citation>
    <scope>NUCLEOTIDE SEQUENCE</scope>
    <source>
        <strain evidence="9">M1</strain>
    </source>
</reference>
<comment type="similarity">
    <text evidence="2">Belongs to the VirD4/TraG family.</text>
</comment>
<accession>A0A6G1WML0</accession>
<evidence type="ECO:0000256" key="1">
    <source>
        <dbReference type="ARBA" id="ARBA00004651"/>
    </source>
</evidence>
<dbReference type="InterPro" id="IPR027417">
    <property type="entry name" value="P-loop_NTPase"/>
</dbReference>
<keyword evidence="7" id="KW-0472">Membrane</keyword>
<dbReference type="InterPro" id="IPR003688">
    <property type="entry name" value="TraG/VirD4"/>
</dbReference>
<organism evidence="9">
    <name type="scientific">Sinorhizobium medicae</name>
    <dbReference type="NCBI Taxonomy" id="110321"/>
    <lineage>
        <taxon>Bacteria</taxon>
        <taxon>Pseudomonadati</taxon>
        <taxon>Pseudomonadota</taxon>
        <taxon>Alphaproteobacteria</taxon>
        <taxon>Hyphomicrobiales</taxon>
        <taxon>Rhizobiaceae</taxon>
        <taxon>Sinorhizobium/Ensifer group</taxon>
        <taxon>Sinorhizobium</taxon>
    </lineage>
</organism>
<dbReference type="Gene3D" id="3.40.50.300">
    <property type="entry name" value="P-loop containing nucleotide triphosphate hydrolases"/>
    <property type="match status" value="1"/>
</dbReference>
<proteinExistence type="inferred from homology"/>
<dbReference type="AlphaFoldDB" id="A0A6G1WML0"/>
<name>A0A6G1WML0_9HYPH</name>
<evidence type="ECO:0000256" key="2">
    <source>
        <dbReference type="ARBA" id="ARBA00008806"/>
    </source>
</evidence>
<dbReference type="GO" id="GO:0005886">
    <property type="term" value="C:plasma membrane"/>
    <property type="evidence" value="ECO:0007669"/>
    <property type="project" value="UniProtKB-SubCell"/>
</dbReference>
<sequence>MISGAFLTSTKTSVPRPKIYGETSRHSLLGNCGYQLVLGANDQATAEYAFRALGKRTIRYQSESRTIELMGLPRRTKVEQIRERDLMMPQEVRQMPENKMVLLIEGQRPIFGEMLRFFQTQPFKSAEAYSQANIPQVPEVDYFPPKAVPATTPQYANGGKTVRNSLAGASERGEAFGSRRGGGSTAQGSHCSRRETCSTCQTHSQ</sequence>
<evidence type="ECO:0000313" key="9">
    <source>
        <dbReference type="EMBL" id="MQW70893.1"/>
    </source>
</evidence>
<feature type="region of interest" description="Disordered" evidence="8">
    <location>
        <begin position="166"/>
        <end position="205"/>
    </location>
</feature>
<keyword evidence="5" id="KW-0184">Conjugation</keyword>
<evidence type="ECO:0000256" key="7">
    <source>
        <dbReference type="ARBA" id="ARBA00023136"/>
    </source>
</evidence>
<evidence type="ECO:0000256" key="4">
    <source>
        <dbReference type="ARBA" id="ARBA00022692"/>
    </source>
</evidence>
<evidence type="ECO:0000256" key="3">
    <source>
        <dbReference type="ARBA" id="ARBA00022475"/>
    </source>
</evidence>
<dbReference type="PANTHER" id="PTHR37937:SF1">
    <property type="entry name" value="CONJUGATIVE TRANSFER: DNA TRANSPORT"/>
    <property type="match status" value="1"/>
</dbReference>
<keyword evidence="4" id="KW-0812">Transmembrane</keyword>
<dbReference type="PANTHER" id="PTHR37937">
    <property type="entry name" value="CONJUGATIVE TRANSFER: DNA TRANSPORT"/>
    <property type="match status" value="1"/>
</dbReference>
<evidence type="ECO:0000256" key="5">
    <source>
        <dbReference type="ARBA" id="ARBA00022971"/>
    </source>
</evidence>
<gene>
    <name evidence="9" type="ORF">GHJ91_17570</name>
</gene>
<evidence type="ECO:0000256" key="6">
    <source>
        <dbReference type="ARBA" id="ARBA00022989"/>
    </source>
</evidence>
<comment type="subcellular location">
    <subcellularLocation>
        <location evidence="1">Cell membrane</location>
        <topology evidence="1">Multi-pass membrane protein</topology>
    </subcellularLocation>
</comment>
<protein>
    <submittedName>
        <fullName evidence="9">TraM recognition domain-containing protein</fullName>
    </submittedName>
</protein>
<evidence type="ECO:0000256" key="8">
    <source>
        <dbReference type="SAM" id="MobiDB-lite"/>
    </source>
</evidence>
<dbReference type="EMBL" id="WISB01000115">
    <property type="protein sequence ID" value="MQW70893.1"/>
    <property type="molecule type" value="Genomic_DNA"/>
</dbReference>
<dbReference type="InterPro" id="IPR051539">
    <property type="entry name" value="T4SS-coupling_protein"/>
</dbReference>
<dbReference type="Pfam" id="PF02534">
    <property type="entry name" value="T4SS-DNA_transf"/>
    <property type="match status" value="1"/>
</dbReference>
<keyword evidence="3" id="KW-1003">Cell membrane</keyword>
<comment type="caution">
    <text evidence="9">The sequence shown here is derived from an EMBL/GenBank/DDBJ whole genome shotgun (WGS) entry which is preliminary data.</text>
</comment>